<evidence type="ECO:0008006" key="4">
    <source>
        <dbReference type="Google" id="ProtNLM"/>
    </source>
</evidence>
<organism evidence="2 3">
    <name type="scientific">Coregonus suidteri</name>
    <dbReference type="NCBI Taxonomy" id="861788"/>
    <lineage>
        <taxon>Eukaryota</taxon>
        <taxon>Metazoa</taxon>
        <taxon>Chordata</taxon>
        <taxon>Craniata</taxon>
        <taxon>Vertebrata</taxon>
        <taxon>Euteleostomi</taxon>
        <taxon>Actinopterygii</taxon>
        <taxon>Neopterygii</taxon>
        <taxon>Teleostei</taxon>
        <taxon>Protacanthopterygii</taxon>
        <taxon>Salmoniformes</taxon>
        <taxon>Salmonidae</taxon>
        <taxon>Coregoninae</taxon>
        <taxon>Coregonus</taxon>
    </lineage>
</organism>
<feature type="compositionally biased region" description="Basic residues" evidence="1">
    <location>
        <begin position="324"/>
        <end position="334"/>
    </location>
</feature>
<protein>
    <recommendedName>
        <fullName evidence="4">Cilia- and flagella-associated protein 97</fullName>
    </recommendedName>
</protein>
<proteinExistence type="predicted"/>
<gene>
    <name evidence="2" type="ORF">J4Q44_G00043900</name>
</gene>
<feature type="region of interest" description="Disordered" evidence="1">
    <location>
        <begin position="1"/>
        <end position="334"/>
    </location>
</feature>
<accession>A0AAN8M5U9</accession>
<feature type="compositionally biased region" description="Low complexity" evidence="1">
    <location>
        <begin position="172"/>
        <end position="187"/>
    </location>
</feature>
<keyword evidence="3" id="KW-1185">Reference proteome</keyword>
<feature type="compositionally biased region" description="Basic residues" evidence="1">
    <location>
        <begin position="97"/>
        <end position="109"/>
    </location>
</feature>
<feature type="compositionally biased region" description="Low complexity" evidence="1">
    <location>
        <begin position="38"/>
        <end position="53"/>
    </location>
</feature>
<feature type="compositionally biased region" description="Polar residues" evidence="1">
    <location>
        <begin position="200"/>
        <end position="210"/>
    </location>
</feature>
<dbReference type="AlphaFoldDB" id="A0AAN8M5U9"/>
<dbReference type="EMBL" id="JAGTTL010000003">
    <property type="protein sequence ID" value="KAK6325048.1"/>
    <property type="molecule type" value="Genomic_DNA"/>
</dbReference>
<feature type="compositionally biased region" description="Low complexity" evidence="1">
    <location>
        <begin position="110"/>
        <end position="138"/>
    </location>
</feature>
<evidence type="ECO:0000313" key="2">
    <source>
        <dbReference type="EMBL" id="KAK6325048.1"/>
    </source>
</evidence>
<name>A0AAN8M5U9_9TELE</name>
<evidence type="ECO:0000313" key="3">
    <source>
        <dbReference type="Proteomes" id="UP001356427"/>
    </source>
</evidence>
<comment type="caution">
    <text evidence="2">The sequence shown here is derived from an EMBL/GenBank/DDBJ whole genome shotgun (WGS) entry which is preliminary data.</text>
</comment>
<dbReference type="Proteomes" id="UP001356427">
    <property type="component" value="Unassembled WGS sequence"/>
</dbReference>
<feature type="compositionally biased region" description="Acidic residues" evidence="1">
    <location>
        <begin position="54"/>
        <end position="65"/>
    </location>
</feature>
<reference evidence="2 3" key="1">
    <citation type="submission" date="2021-04" db="EMBL/GenBank/DDBJ databases">
        <authorList>
            <person name="De Guttry C."/>
            <person name="Zahm M."/>
            <person name="Klopp C."/>
            <person name="Cabau C."/>
            <person name="Louis A."/>
            <person name="Berthelot C."/>
            <person name="Parey E."/>
            <person name="Roest Crollius H."/>
            <person name="Montfort J."/>
            <person name="Robinson-Rechavi M."/>
            <person name="Bucao C."/>
            <person name="Bouchez O."/>
            <person name="Gislard M."/>
            <person name="Lluch J."/>
            <person name="Milhes M."/>
            <person name="Lampietro C."/>
            <person name="Lopez Roques C."/>
            <person name="Donnadieu C."/>
            <person name="Braasch I."/>
            <person name="Desvignes T."/>
            <person name="Postlethwait J."/>
            <person name="Bobe J."/>
            <person name="Wedekind C."/>
            <person name="Guiguen Y."/>
        </authorList>
    </citation>
    <scope>NUCLEOTIDE SEQUENCE [LARGE SCALE GENOMIC DNA]</scope>
    <source>
        <strain evidence="2">Cs_M1</strain>
        <tissue evidence="2">Blood</tissue>
    </source>
</reference>
<feature type="compositionally biased region" description="Basic and acidic residues" evidence="1">
    <location>
        <begin position="299"/>
        <end position="310"/>
    </location>
</feature>
<sequence>MQVFDQSAEGDTCYVQPQRTGGRVGGVKDGSGAEEVSSIHSKSSSDSRMASSAEEQEEDADDDEDGYHQSQDESEEESRRPPGPRLIPGPNGTQHGIPKKPVRKLHHRSLSLSSTSSESATDESYSSGESCSSEPSHSVDMVHTGSPEPSPKPRLPTHQTSVPSSPRRRPPRLGSSAPREMPHTTAALEEEEDTVTDVTPLSTPDVSPAQSLDLGVGRVVVEEEGVRPGGVGVRQQQHRGTEGSAPTGNLSSIPQEEEEEGGSWNPDAEEAFLSRLGSGLAIDCPSGGRNRKNYSFSNDEVRQIDRENQRLLRQLSRPSPHSRPGQHRGHQHHQ</sequence>
<evidence type="ECO:0000256" key="1">
    <source>
        <dbReference type="SAM" id="MobiDB-lite"/>
    </source>
</evidence>
<feature type="compositionally biased region" description="Polar residues" evidence="1">
    <location>
        <begin position="244"/>
        <end position="254"/>
    </location>
</feature>